<dbReference type="RefSeq" id="XP_022657401.1">
    <property type="nucleotide sequence ID" value="XM_022801666.1"/>
</dbReference>
<reference evidence="5" key="1">
    <citation type="submission" date="2021-01" db="UniProtKB">
        <authorList>
            <consortium name="EnsemblMetazoa"/>
        </authorList>
    </citation>
    <scope>IDENTIFICATION</scope>
</reference>
<dbReference type="FunCoup" id="A0A7M7JVC1">
    <property type="interactions" value="892"/>
</dbReference>
<dbReference type="RefSeq" id="XP_022657381.1">
    <property type="nucleotide sequence ID" value="XM_022801646.1"/>
</dbReference>
<dbReference type="SUPFAM" id="SSF52540">
    <property type="entry name" value="P-loop containing nucleoside triphosphate hydrolases"/>
    <property type="match status" value="1"/>
</dbReference>
<proteinExistence type="inferred from homology"/>
<evidence type="ECO:0000256" key="4">
    <source>
        <dbReference type="ARBA" id="ARBA00026170"/>
    </source>
</evidence>
<evidence type="ECO:0000313" key="5">
    <source>
        <dbReference type="EnsemblMetazoa" id="XP_022657364"/>
    </source>
</evidence>
<dbReference type="RefSeq" id="XP_022657356.1">
    <property type="nucleotide sequence ID" value="XM_022801621.1"/>
</dbReference>
<dbReference type="EnsemblMetazoa" id="XM_022801637">
    <property type="protein sequence ID" value="XP_022657372"/>
    <property type="gene ID" value="LOC111248746"/>
</dbReference>
<name>A0A7M7JVC1_VARDE</name>
<evidence type="ECO:0000256" key="3">
    <source>
        <dbReference type="ARBA" id="ARBA00025768"/>
    </source>
</evidence>
<evidence type="ECO:0000313" key="6">
    <source>
        <dbReference type="Proteomes" id="UP000594260"/>
    </source>
</evidence>
<accession>A0A7M7JVC1</accession>
<dbReference type="KEGG" id="vde:111248746"/>
<keyword evidence="1" id="KW-0547">Nucleotide-binding</keyword>
<sequence>MPLIVVTGYPSCGKSTRAKQLENFFQNKYPDKKVKMINGDEGLDRNSTFADSRLEKELRAKLLAEVQRELGRDSLIILDAHNYIKGYRYELYCLSKSVKTTQCTLYLPVNVDVAWKWNCSRPEEDRYSREIFDALILRYEEPDSKNRWDSPLVTIHEGNEILFQDVDAALFQRKAPTPNQATQSDPVLSTNFLYDLDRLTQEIIEEVLKNPIEFGIRRVTLPELSRLRRQFINYVKQNPIEDTNKIRPLFENYIRNITI</sequence>
<dbReference type="AlphaFoldDB" id="A0A7M7JVC1"/>
<evidence type="ECO:0000256" key="2">
    <source>
        <dbReference type="ARBA" id="ARBA00022840"/>
    </source>
</evidence>
<dbReference type="OMA" id="THSRWDK"/>
<evidence type="ECO:0000256" key="1">
    <source>
        <dbReference type="ARBA" id="ARBA00022741"/>
    </source>
</evidence>
<keyword evidence="2" id="KW-0067">ATP-binding</keyword>
<keyword evidence="6" id="KW-1185">Reference proteome</keyword>
<protein>
    <recommendedName>
        <fullName evidence="4">Protein KTI12 homolog</fullName>
    </recommendedName>
</protein>
<dbReference type="OrthoDB" id="9972657at2759"/>
<dbReference type="EnsemblMetazoa" id="XM_022801621">
    <property type="protein sequence ID" value="XP_022657356"/>
    <property type="gene ID" value="LOC111248746"/>
</dbReference>
<dbReference type="RefSeq" id="XP_022657372.1">
    <property type="nucleotide sequence ID" value="XM_022801637.1"/>
</dbReference>
<dbReference type="EnsemblMetazoa" id="XM_022801646">
    <property type="protein sequence ID" value="XP_022657381"/>
    <property type="gene ID" value="LOC111248746"/>
</dbReference>
<dbReference type="GO" id="GO:0006357">
    <property type="term" value="P:regulation of transcription by RNA polymerase II"/>
    <property type="evidence" value="ECO:0007669"/>
    <property type="project" value="UniProtKB-ARBA"/>
</dbReference>
<dbReference type="InterPro" id="IPR013641">
    <property type="entry name" value="KTI12/PSTK"/>
</dbReference>
<organism evidence="5 6">
    <name type="scientific">Varroa destructor</name>
    <name type="common">Honeybee mite</name>
    <dbReference type="NCBI Taxonomy" id="109461"/>
    <lineage>
        <taxon>Eukaryota</taxon>
        <taxon>Metazoa</taxon>
        <taxon>Ecdysozoa</taxon>
        <taxon>Arthropoda</taxon>
        <taxon>Chelicerata</taxon>
        <taxon>Arachnida</taxon>
        <taxon>Acari</taxon>
        <taxon>Parasitiformes</taxon>
        <taxon>Mesostigmata</taxon>
        <taxon>Gamasina</taxon>
        <taxon>Dermanyssoidea</taxon>
        <taxon>Varroidae</taxon>
        <taxon>Varroa</taxon>
    </lineage>
</organism>
<dbReference type="GO" id="GO:0006400">
    <property type="term" value="P:tRNA modification"/>
    <property type="evidence" value="ECO:0007669"/>
    <property type="project" value="UniProtKB-ARBA"/>
</dbReference>
<dbReference type="EnsemblMetazoa" id="XM_022801656">
    <property type="protein sequence ID" value="XP_022657391"/>
    <property type="gene ID" value="LOC111248746"/>
</dbReference>
<dbReference type="PANTHER" id="PTHR12435">
    <property type="match status" value="1"/>
</dbReference>
<dbReference type="Gene3D" id="3.40.50.300">
    <property type="entry name" value="P-loop containing nucleotide triphosphate hydrolases"/>
    <property type="match status" value="1"/>
</dbReference>
<dbReference type="EnsemblMetazoa" id="XM_022801666">
    <property type="protein sequence ID" value="XP_022657401"/>
    <property type="gene ID" value="LOC111248746"/>
</dbReference>
<dbReference type="InParanoid" id="A0A7M7JVC1"/>
<dbReference type="FunFam" id="3.40.50.300:FF:000827">
    <property type="entry name" value="KTI12 chromatin-associated homolog"/>
    <property type="match status" value="1"/>
</dbReference>
<dbReference type="Pfam" id="PF08433">
    <property type="entry name" value="KTI12"/>
    <property type="match status" value="1"/>
</dbReference>
<dbReference type="GO" id="GO:0005524">
    <property type="term" value="F:ATP binding"/>
    <property type="evidence" value="ECO:0007669"/>
    <property type="project" value="UniProtKB-KW"/>
</dbReference>
<dbReference type="Proteomes" id="UP000594260">
    <property type="component" value="Unplaced"/>
</dbReference>
<dbReference type="RefSeq" id="XP_022657364.1">
    <property type="nucleotide sequence ID" value="XM_022801629.1"/>
</dbReference>
<comment type="similarity">
    <text evidence="3">Belongs to the KTI12 family.</text>
</comment>
<dbReference type="EnsemblMetazoa" id="XM_022801629">
    <property type="protein sequence ID" value="XP_022657364"/>
    <property type="gene ID" value="LOC111248746"/>
</dbReference>
<dbReference type="RefSeq" id="XP_022657391.1">
    <property type="nucleotide sequence ID" value="XM_022801656.1"/>
</dbReference>
<dbReference type="InterPro" id="IPR027417">
    <property type="entry name" value="P-loop_NTPase"/>
</dbReference>
<dbReference type="GeneID" id="111248746"/>